<accession>A0A106QB30</accession>
<dbReference type="Proteomes" id="UP000060630">
    <property type="component" value="Unassembled WGS sequence"/>
</dbReference>
<sequence length="102" mass="11399">MTKTNIEQVFRAIVYAEALGKDGNRATTAESSNDASERMSEFEEKAGIIANQHSVAFESLNTQLLSDCALQLESTVRENVEKAVQEIEELIRRTKRIRLLAA</sequence>
<protein>
    <submittedName>
        <fullName evidence="1">Uncharacterized protein</fullName>
    </submittedName>
</protein>
<organism evidence="1 2">
    <name type="scientific">Burkholderia ubonensis</name>
    <dbReference type="NCBI Taxonomy" id="101571"/>
    <lineage>
        <taxon>Bacteria</taxon>
        <taxon>Pseudomonadati</taxon>
        <taxon>Pseudomonadota</taxon>
        <taxon>Betaproteobacteria</taxon>
        <taxon>Burkholderiales</taxon>
        <taxon>Burkholderiaceae</taxon>
        <taxon>Burkholderia</taxon>
        <taxon>Burkholderia cepacia complex</taxon>
    </lineage>
</organism>
<dbReference type="RefSeq" id="WP_060191852.1">
    <property type="nucleotide sequence ID" value="NZ_LPHD01000049.1"/>
</dbReference>
<proteinExistence type="predicted"/>
<reference evidence="1 2" key="1">
    <citation type="submission" date="2015-11" db="EMBL/GenBank/DDBJ databases">
        <title>Expanding the genomic diversity of Burkholderia species for the development of highly accurate diagnostics.</title>
        <authorList>
            <person name="Sahl J."/>
            <person name="Keim P."/>
            <person name="Wagner D."/>
        </authorList>
    </citation>
    <scope>NUCLEOTIDE SEQUENCE [LARGE SCALE GENOMIC DNA]</scope>
    <source>
        <strain evidence="1 2">MSMB2087WGS</strain>
    </source>
</reference>
<name>A0A106QB30_9BURK</name>
<evidence type="ECO:0000313" key="1">
    <source>
        <dbReference type="EMBL" id="KWA83725.1"/>
    </source>
</evidence>
<dbReference type="EMBL" id="LPHD01000049">
    <property type="protein sequence ID" value="KWA83725.1"/>
    <property type="molecule type" value="Genomic_DNA"/>
</dbReference>
<dbReference type="AlphaFoldDB" id="A0A106QB30"/>
<comment type="caution">
    <text evidence="1">The sequence shown here is derived from an EMBL/GenBank/DDBJ whole genome shotgun (WGS) entry which is preliminary data.</text>
</comment>
<evidence type="ECO:0000313" key="2">
    <source>
        <dbReference type="Proteomes" id="UP000060630"/>
    </source>
</evidence>
<gene>
    <name evidence="1" type="ORF">WL29_20370</name>
</gene>